<keyword evidence="2" id="KW-1185">Reference proteome</keyword>
<comment type="caution">
    <text evidence="1">The sequence shown here is derived from an EMBL/GenBank/DDBJ whole genome shotgun (WGS) entry which is preliminary data.</text>
</comment>
<proteinExistence type="predicted"/>
<gene>
    <name evidence="1" type="ORF">CSOJ01_08046</name>
</gene>
<dbReference type="Proteomes" id="UP000652219">
    <property type="component" value="Unassembled WGS sequence"/>
</dbReference>
<dbReference type="EMBL" id="WIGN01000132">
    <property type="protein sequence ID" value="KAF6807682.1"/>
    <property type="molecule type" value="Genomic_DNA"/>
</dbReference>
<evidence type="ECO:0000313" key="1">
    <source>
        <dbReference type="EMBL" id="KAF6807682.1"/>
    </source>
</evidence>
<name>A0A8H6J796_9PEZI</name>
<sequence length="325" mass="36730">MARSEPGHRVIAVVMAAEWPEKDEEHPDNSPAVRIPRSSFKTDKEYFDTLILTNTRDGCEPELQEAFYQYVDECARAPPMEADLLAGEEYKAAVEARTPVYLLNPKAFQSLGNSSKRNVGFTSTALKQGGCVQGRSTSREAPVDRQPFTDRGQLRCEKLERAANELAVIQLGIVSRRETELLPLACVYQLTQLPSSSPNWNAADEAQLSPFSRAQALPPEQHIPVHEVIKALAMYARSSIAVQGSRYESQHHRWDKLRCSCRRWQKWQLEFEEWNDTANRRENHRLQTASAAPEPATAENNAVLPLILMPTSAKVTWVRSDPEQY</sequence>
<organism evidence="1 2">
    <name type="scientific">Colletotrichum sojae</name>
    <dbReference type="NCBI Taxonomy" id="2175907"/>
    <lineage>
        <taxon>Eukaryota</taxon>
        <taxon>Fungi</taxon>
        <taxon>Dikarya</taxon>
        <taxon>Ascomycota</taxon>
        <taxon>Pezizomycotina</taxon>
        <taxon>Sordariomycetes</taxon>
        <taxon>Hypocreomycetidae</taxon>
        <taxon>Glomerellales</taxon>
        <taxon>Glomerellaceae</taxon>
        <taxon>Colletotrichum</taxon>
        <taxon>Colletotrichum orchidearum species complex</taxon>
    </lineage>
</organism>
<reference evidence="1 2" key="1">
    <citation type="journal article" date="2020" name="Phytopathology">
        <title>Genome Sequence Resources of Colletotrichum truncatum, C. plurivorum, C. musicola, and C. sojae: Four Species Pathogenic to Soybean (Glycine max).</title>
        <authorList>
            <person name="Rogerio F."/>
            <person name="Boufleur T.R."/>
            <person name="Ciampi-Guillardi M."/>
            <person name="Sukno S.A."/>
            <person name="Thon M.R."/>
            <person name="Massola Junior N.S."/>
            <person name="Baroncelli R."/>
        </authorList>
    </citation>
    <scope>NUCLEOTIDE SEQUENCE [LARGE SCALE GENOMIC DNA]</scope>
    <source>
        <strain evidence="1 2">LFN0009</strain>
    </source>
</reference>
<protein>
    <submittedName>
        <fullName evidence="1">Uncharacterized protein</fullName>
    </submittedName>
</protein>
<evidence type="ECO:0000313" key="2">
    <source>
        <dbReference type="Proteomes" id="UP000652219"/>
    </source>
</evidence>
<dbReference type="AlphaFoldDB" id="A0A8H6J796"/>
<accession>A0A8H6J796</accession>